<dbReference type="RefSeq" id="WP_146785229.1">
    <property type="nucleotide sequence ID" value="NZ_CP042434.1"/>
</dbReference>
<reference evidence="1 2" key="1">
    <citation type="journal article" date="2017" name="Int. J. Syst. Evol. Microbiol.">
        <title>Arachidicoccus ginsenosidivorans sp. nov., with ginsenoside-converting activity isolated from ginseng cultivating soil.</title>
        <authorList>
            <person name="Siddiqi M.Z."/>
            <person name="Aslam Z."/>
            <person name="Im W.T."/>
        </authorList>
    </citation>
    <scope>NUCLEOTIDE SEQUENCE [LARGE SCALE GENOMIC DNA]</scope>
    <source>
        <strain evidence="1 2">Gsoil 809</strain>
    </source>
</reference>
<evidence type="ECO:0000313" key="2">
    <source>
        <dbReference type="Proteomes" id="UP000321291"/>
    </source>
</evidence>
<accession>A0A5B8VNP7</accession>
<dbReference type="InterPro" id="IPR026444">
    <property type="entry name" value="Secre_tail"/>
</dbReference>
<dbReference type="OrthoDB" id="667194at2"/>
<name>A0A5B8VNP7_9BACT</name>
<dbReference type="KEGG" id="agi:FSB73_17700"/>
<sequence length="178" mass="19588">MDIFLRNKLRHPLAYETRTVKRLRSVVCLVTAGLTLLMSVIFGSLNQLHAASVASSLCALNTPSASTTTAPLTNALTTALSNPFNMDLSDNLFDTAKRQVSCYPNPAISYINFKFEKTVPKDAKLFVFSFTGRKMTELALTGAVIKVSLDNYYRGLYVYQLRSAGGAIMESGKFQVKN</sequence>
<evidence type="ECO:0000313" key="1">
    <source>
        <dbReference type="EMBL" id="QEC73234.1"/>
    </source>
</evidence>
<protein>
    <submittedName>
        <fullName evidence="1">T9SS type A sorting domain-containing protein</fullName>
    </submittedName>
</protein>
<keyword evidence="2" id="KW-1185">Reference proteome</keyword>
<dbReference type="AlphaFoldDB" id="A0A5B8VNP7"/>
<dbReference type="EMBL" id="CP042434">
    <property type="protein sequence ID" value="QEC73234.1"/>
    <property type="molecule type" value="Genomic_DNA"/>
</dbReference>
<gene>
    <name evidence="1" type="ORF">FSB73_17700</name>
</gene>
<dbReference type="Proteomes" id="UP000321291">
    <property type="component" value="Chromosome"/>
</dbReference>
<dbReference type="NCBIfam" id="TIGR04183">
    <property type="entry name" value="Por_Secre_tail"/>
    <property type="match status" value="1"/>
</dbReference>
<proteinExistence type="predicted"/>
<organism evidence="1 2">
    <name type="scientific">Arachidicoccus ginsenosidivorans</name>
    <dbReference type="NCBI Taxonomy" id="496057"/>
    <lineage>
        <taxon>Bacteria</taxon>
        <taxon>Pseudomonadati</taxon>
        <taxon>Bacteroidota</taxon>
        <taxon>Chitinophagia</taxon>
        <taxon>Chitinophagales</taxon>
        <taxon>Chitinophagaceae</taxon>
        <taxon>Arachidicoccus</taxon>
    </lineage>
</organism>